<evidence type="ECO:0000313" key="2">
    <source>
        <dbReference type="EMBL" id="CAA9432312.1"/>
    </source>
</evidence>
<evidence type="ECO:0000256" key="1">
    <source>
        <dbReference type="SAM" id="MobiDB-lite"/>
    </source>
</evidence>
<feature type="non-terminal residue" evidence="2">
    <location>
        <position position="40"/>
    </location>
</feature>
<feature type="non-terminal residue" evidence="2">
    <location>
        <position position="1"/>
    </location>
</feature>
<dbReference type="EMBL" id="CADCUS010000486">
    <property type="protein sequence ID" value="CAA9432312.1"/>
    <property type="molecule type" value="Genomic_DNA"/>
</dbReference>
<name>A0A6J4Q6Y2_9PSEU</name>
<gene>
    <name evidence="2" type="ORF">AVDCRST_MAG66-3385</name>
</gene>
<reference evidence="2" key="1">
    <citation type="submission" date="2020-02" db="EMBL/GenBank/DDBJ databases">
        <authorList>
            <person name="Meier V. D."/>
        </authorList>
    </citation>
    <scope>NUCLEOTIDE SEQUENCE</scope>
    <source>
        <strain evidence="2">AVDCRST_MAG66</strain>
    </source>
</reference>
<feature type="region of interest" description="Disordered" evidence="1">
    <location>
        <begin position="18"/>
        <end position="40"/>
    </location>
</feature>
<organism evidence="2">
    <name type="scientific">uncultured Pseudonocardia sp</name>
    <dbReference type="NCBI Taxonomy" id="211455"/>
    <lineage>
        <taxon>Bacteria</taxon>
        <taxon>Bacillati</taxon>
        <taxon>Actinomycetota</taxon>
        <taxon>Actinomycetes</taxon>
        <taxon>Pseudonocardiales</taxon>
        <taxon>Pseudonocardiaceae</taxon>
        <taxon>Pseudonocardia</taxon>
        <taxon>environmental samples</taxon>
    </lineage>
</organism>
<accession>A0A6J4Q6Y2</accession>
<protein>
    <submittedName>
        <fullName evidence="2">Uncharacterized protein</fullName>
    </submittedName>
</protein>
<sequence>CSCSTRTPRALLRCSWTRRTGRGKRRSAPGCWGPGSPHEG</sequence>
<dbReference type="AlphaFoldDB" id="A0A6J4Q6Y2"/>
<proteinExistence type="predicted"/>